<dbReference type="GO" id="GO:0071555">
    <property type="term" value="P:cell wall organization"/>
    <property type="evidence" value="ECO:0007669"/>
    <property type="project" value="UniProtKB-KW"/>
</dbReference>
<dbReference type="PANTHER" id="PTHR43024">
    <property type="entry name" value="UDP-N-ACETYLMURAMOYL-TRIPEPTIDE--D-ALANYL-D-ALANINE LIGASE"/>
    <property type="match status" value="1"/>
</dbReference>
<dbReference type="Gene3D" id="3.90.190.20">
    <property type="entry name" value="Mur ligase, C-terminal domain"/>
    <property type="match status" value="1"/>
</dbReference>
<feature type="binding site" evidence="10">
    <location>
        <begin position="110"/>
        <end position="116"/>
    </location>
    <ligand>
        <name>ATP</name>
        <dbReference type="ChEBI" id="CHEBI:30616"/>
    </ligand>
</feature>
<evidence type="ECO:0000256" key="7">
    <source>
        <dbReference type="ARBA" id="ARBA00022984"/>
    </source>
</evidence>
<dbReference type="HAMAP" id="MF_02019">
    <property type="entry name" value="MurF"/>
    <property type="match status" value="1"/>
</dbReference>
<evidence type="ECO:0000256" key="4">
    <source>
        <dbReference type="ARBA" id="ARBA00022741"/>
    </source>
</evidence>
<feature type="domain" description="Mur ligase N-terminal catalytic" evidence="12">
    <location>
        <begin position="32"/>
        <end position="78"/>
    </location>
</feature>
<evidence type="ECO:0000256" key="5">
    <source>
        <dbReference type="ARBA" id="ARBA00022840"/>
    </source>
</evidence>
<dbReference type="GO" id="GO:0051301">
    <property type="term" value="P:cell division"/>
    <property type="evidence" value="ECO:0007669"/>
    <property type="project" value="UniProtKB-KW"/>
</dbReference>
<comment type="function">
    <text evidence="10 11">Involved in cell wall formation. Catalyzes the final step in the synthesis of UDP-N-acetylmuramoyl-pentapeptide, the precursor of murein.</text>
</comment>
<dbReference type="InterPro" id="IPR004101">
    <property type="entry name" value="Mur_ligase_C"/>
</dbReference>
<evidence type="ECO:0000256" key="8">
    <source>
        <dbReference type="ARBA" id="ARBA00023306"/>
    </source>
</evidence>
<dbReference type="Pfam" id="PF02875">
    <property type="entry name" value="Mur_ligase_C"/>
    <property type="match status" value="1"/>
</dbReference>
<evidence type="ECO:0000259" key="12">
    <source>
        <dbReference type="Pfam" id="PF01225"/>
    </source>
</evidence>
<comment type="caution">
    <text evidence="15">The sequence shown here is derived from an EMBL/GenBank/DDBJ whole genome shotgun (WGS) entry which is preliminary data.</text>
</comment>
<dbReference type="SUPFAM" id="SSF53623">
    <property type="entry name" value="MurD-like peptide ligases, catalytic domain"/>
    <property type="match status" value="1"/>
</dbReference>
<dbReference type="Pfam" id="PF01225">
    <property type="entry name" value="Mur_ligase"/>
    <property type="match status" value="1"/>
</dbReference>
<dbReference type="AlphaFoldDB" id="A0A931BCU1"/>
<reference evidence="15" key="1">
    <citation type="submission" date="2020-11" db="EMBL/GenBank/DDBJ databases">
        <title>Isolation and identification of active actinomycetes.</title>
        <authorList>
            <person name="Yu B."/>
        </authorList>
    </citation>
    <scope>NUCLEOTIDE SEQUENCE</scope>
    <source>
        <strain evidence="15">NEAU-YB345</strain>
    </source>
</reference>
<keyword evidence="5 10" id="KW-0067">ATP-binding</keyword>
<evidence type="ECO:0000313" key="15">
    <source>
        <dbReference type="EMBL" id="MBF9071858.1"/>
    </source>
</evidence>
<dbReference type="Pfam" id="PF08245">
    <property type="entry name" value="Mur_ligase_M"/>
    <property type="match status" value="1"/>
</dbReference>
<gene>
    <name evidence="10" type="primary">murF</name>
    <name evidence="15" type="ORF">I2501_27925</name>
</gene>
<keyword evidence="4 10" id="KW-0547">Nucleotide-binding</keyword>
<dbReference type="RefSeq" id="WP_196197014.1">
    <property type="nucleotide sequence ID" value="NZ_JADPRT010000013.1"/>
</dbReference>
<evidence type="ECO:0000256" key="3">
    <source>
        <dbReference type="ARBA" id="ARBA00022618"/>
    </source>
</evidence>
<dbReference type="Gene3D" id="3.40.1390.10">
    <property type="entry name" value="MurE/MurF, N-terminal domain"/>
    <property type="match status" value="1"/>
</dbReference>
<feature type="domain" description="Mur ligase central" evidence="14">
    <location>
        <begin position="108"/>
        <end position="298"/>
    </location>
</feature>
<evidence type="ECO:0000313" key="16">
    <source>
        <dbReference type="Proteomes" id="UP000657385"/>
    </source>
</evidence>
<evidence type="ECO:0000256" key="11">
    <source>
        <dbReference type="RuleBase" id="RU004136"/>
    </source>
</evidence>
<dbReference type="InterPro" id="IPR005863">
    <property type="entry name" value="UDP-N-AcMur_synth"/>
</dbReference>
<dbReference type="GO" id="GO:0009252">
    <property type="term" value="P:peptidoglycan biosynthetic process"/>
    <property type="evidence" value="ECO:0007669"/>
    <property type="project" value="UniProtKB-UniRule"/>
</dbReference>
<evidence type="ECO:0000256" key="10">
    <source>
        <dbReference type="HAMAP-Rule" id="MF_02019"/>
    </source>
</evidence>
<evidence type="ECO:0000259" key="14">
    <source>
        <dbReference type="Pfam" id="PF08245"/>
    </source>
</evidence>
<evidence type="ECO:0000256" key="6">
    <source>
        <dbReference type="ARBA" id="ARBA00022960"/>
    </source>
</evidence>
<dbReference type="GO" id="GO:0047480">
    <property type="term" value="F:UDP-N-acetylmuramoyl-tripeptide-D-alanyl-D-alanine ligase activity"/>
    <property type="evidence" value="ECO:0007669"/>
    <property type="project" value="UniProtKB-UniRule"/>
</dbReference>
<dbReference type="Gene3D" id="3.40.1190.10">
    <property type="entry name" value="Mur-like, catalytic domain"/>
    <property type="match status" value="1"/>
</dbReference>
<dbReference type="PANTHER" id="PTHR43024:SF1">
    <property type="entry name" value="UDP-N-ACETYLMURAMOYL-TRIPEPTIDE--D-ALANYL-D-ALANINE LIGASE"/>
    <property type="match status" value="1"/>
</dbReference>
<keyword evidence="16" id="KW-1185">Reference proteome</keyword>
<dbReference type="Proteomes" id="UP000657385">
    <property type="component" value="Unassembled WGS sequence"/>
</dbReference>
<sequence>MAPLTLAHIAALTGGTLHDVPDPTVVVGAFQFDSRHVRAGELFLCLRGARDGHDFAEQAVAAGAVAVLSQHPVGVPAVVVDDVMAAVALLTGVLSTHLEQAGTRTVAITGSAGKTSTKDLISQLLPALGPTIATAESFNNENGLPVTVSRAAAAPACSYLVLEMGARGVGHIRELTEMAPWLDVAVVLNVGTAHLGEFGSREKIAQAKAELVETLTPDRHAVLNVDDPLVAAMAHQTRGQVVWFGRTAAAHVRADDITLDERGRASFVMHTTDGRAPVRLQLVGAHQVDNALAAAAVASALGMSAQESAQRLSAALPLTAGRVQLLEREGGVTVVNDAYNANPDSMRAALDALVAMTRESGRRPVAVLGAMFELGDSAPAAHREIGALARDLGVLLVPVGGAEAGWLADGAGVGVAAANTRQALAVLEELVEPGDVVLVKGSRDAGLQSLAFALADAGTDR</sequence>
<dbReference type="GO" id="GO:0005737">
    <property type="term" value="C:cytoplasm"/>
    <property type="evidence" value="ECO:0007669"/>
    <property type="project" value="UniProtKB-SubCell"/>
</dbReference>
<accession>A0A931BCU1</accession>
<protein>
    <recommendedName>
        <fullName evidence="10 11">UDP-N-acetylmuramoyl-tripeptide--D-alanyl-D-alanine ligase</fullName>
        <ecNumber evidence="10 11">6.3.2.10</ecNumber>
    </recommendedName>
    <alternativeName>
        <fullName evidence="10">D-alanyl-D-alanine-adding enzyme</fullName>
    </alternativeName>
</protein>
<comment type="catalytic activity">
    <reaction evidence="10 11">
        <text>D-alanyl-D-alanine + UDP-N-acetyl-alpha-D-muramoyl-L-alanyl-gamma-D-glutamyl-meso-2,6-diaminopimelate + ATP = UDP-N-acetyl-alpha-D-muramoyl-L-alanyl-gamma-D-glutamyl-meso-2,6-diaminopimeloyl-D-alanyl-D-alanine + ADP + phosphate + H(+)</text>
        <dbReference type="Rhea" id="RHEA:28374"/>
        <dbReference type="ChEBI" id="CHEBI:15378"/>
        <dbReference type="ChEBI" id="CHEBI:30616"/>
        <dbReference type="ChEBI" id="CHEBI:43474"/>
        <dbReference type="ChEBI" id="CHEBI:57822"/>
        <dbReference type="ChEBI" id="CHEBI:61386"/>
        <dbReference type="ChEBI" id="CHEBI:83905"/>
        <dbReference type="ChEBI" id="CHEBI:456216"/>
        <dbReference type="EC" id="6.3.2.10"/>
    </reaction>
</comment>
<feature type="domain" description="Mur ligase C-terminal" evidence="13">
    <location>
        <begin position="321"/>
        <end position="443"/>
    </location>
</feature>
<organism evidence="15 16">
    <name type="scientific">Streptacidiphilus fuscans</name>
    <dbReference type="NCBI Taxonomy" id="2789292"/>
    <lineage>
        <taxon>Bacteria</taxon>
        <taxon>Bacillati</taxon>
        <taxon>Actinomycetota</taxon>
        <taxon>Actinomycetes</taxon>
        <taxon>Kitasatosporales</taxon>
        <taxon>Streptomycetaceae</taxon>
        <taxon>Streptacidiphilus</taxon>
    </lineage>
</organism>
<keyword evidence="6 10" id="KW-0133">Cell shape</keyword>
<dbReference type="InterPro" id="IPR036565">
    <property type="entry name" value="Mur-like_cat_sf"/>
</dbReference>
<proteinExistence type="inferred from homology"/>
<dbReference type="NCBIfam" id="TIGR01143">
    <property type="entry name" value="murF"/>
    <property type="match status" value="1"/>
</dbReference>
<comment type="similarity">
    <text evidence="10">Belongs to the MurCDEF family. MurF subfamily.</text>
</comment>
<evidence type="ECO:0000256" key="9">
    <source>
        <dbReference type="ARBA" id="ARBA00023316"/>
    </source>
</evidence>
<keyword evidence="1 10" id="KW-0963">Cytoplasm</keyword>
<keyword evidence="9 10" id="KW-0961">Cell wall biogenesis/degradation</keyword>
<keyword evidence="8 10" id="KW-0131">Cell cycle</keyword>
<dbReference type="InterPro" id="IPR036615">
    <property type="entry name" value="Mur_ligase_C_dom_sf"/>
</dbReference>
<dbReference type="EC" id="6.3.2.10" evidence="10 11"/>
<keyword evidence="7 10" id="KW-0573">Peptidoglycan synthesis</keyword>
<dbReference type="InterPro" id="IPR035911">
    <property type="entry name" value="MurE/MurF_N"/>
</dbReference>
<comment type="pathway">
    <text evidence="10 11">Cell wall biogenesis; peptidoglycan biosynthesis.</text>
</comment>
<keyword evidence="3 10" id="KW-0132">Cell division</keyword>
<dbReference type="InterPro" id="IPR000713">
    <property type="entry name" value="Mur_ligase_N"/>
</dbReference>
<dbReference type="SUPFAM" id="SSF53244">
    <property type="entry name" value="MurD-like peptide ligases, peptide-binding domain"/>
    <property type="match status" value="1"/>
</dbReference>
<dbReference type="EMBL" id="JADPRT010000013">
    <property type="protein sequence ID" value="MBF9071858.1"/>
    <property type="molecule type" value="Genomic_DNA"/>
</dbReference>
<dbReference type="GO" id="GO:0008360">
    <property type="term" value="P:regulation of cell shape"/>
    <property type="evidence" value="ECO:0007669"/>
    <property type="project" value="UniProtKB-KW"/>
</dbReference>
<dbReference type="InterPro" id="IPR013221">
    <property type="entry name" value="Mur_ligase_cen"/>
</dbReference>
<name>A0A931BCU1_9ACTN</name>
<evidence type="ECO:0000256" key="1">
    <source>
        <dbReference type="ARBA" id="ARBA00022490"/>
    </source>
</evidence>
<evidence type="ECO:0000259" key="13">
    <source>
        <dbReference type="Pfam" id="PF02875"/>
    </source>
</evidence>
<dbReference type="SUPFAM" id="SSF63418">
    <property type="entry name" value="MurE/MurF N-terminal domain"/>
    <property type="match status" value="1"/>
</dbReference>
<comment type="subcellular location">
    <subcellularLocation>
        <location evidence="10 11">Cytoplasm</location>
    </subcellularLocation>
</comment>
<keyword evidence="2 10" id="KW-0436">Ligase</keyword>
<dbReference type="GO" id="GO:0005524">
    <property type="term" value="F:ATP binding"/>
    <property type="evidence" value="ECO:0007669"/>
    <property type="project" value="UniProtKB-UniRule"/>
</dbReference>
<dbReference type="InterPro" id="IPR051046">
    <property type="entry name" value="MurCDEF_CellWall_CoF430Synth"/>
</dbReference>
<evidence type="ECO:0000256" key="2">
    <source>
        <dbReference type="ARBA" id="ARBA00022598"/>
    </source>
</evidence>